<gene>
    <name evidence="1" type="ORF">GCM10010991_22130</name>
</gene>
<dbReference type="Gene3D" id="3.90.420.10">
    <property type="entry name" value="Oxidoreductase, molybdopterin-binding domain"/>
    <property type="match status" value="1"/>
</dbReference>
<dbReference type="InterPro" id="IPR036374">
    <property type="entry name" value="OxRdtase_Mopterin-bd_sf"/>
</dbReference>
<name>A0A917YJT2_9RHOB</name>
<evidence type="ECO:0000313" key="1">
    <source>
        <dbReference type="EMBL" id="GGO33168.1"/>
    </source>
</evidence>
<proteinExistence type="predicted"/>
<protein>
    <submittedName>
        <fullName evidence="1">Oxidoreductase</fullName>
    </submittedName>
</protein>
<reference evidence="1 2" key="1">
    <citation type="journal article" date="2014" name="Int. J. Syst. Evol. Microbiol.">
        <title>Complete genome sequence of Corynebacterium casei LMG S-19264T (=DSM 44701T), isolated from a smear-ripened cheese.</title>
        <authorList>
            <consortium name="US DOE Joint Genome Institute (JGI-PGF)"/>
            <person name="Walter F."/>
            <person name="Albersmeier A."/>
            <person name="Kalinowski J."/>
            <person name="Ruckert C."/>
        </authorList>
    </citation>
    <scope>NUCLEOTIDE SEQUENCE [LARGE SCALE GENOMIC DNA]</scope>
    <source>
        <strain evidence="1 2">CGMCC 1.7029</strain>
    </source>
</reference>
<dbReference type="SUPFAM" id="SSF56524">
    <property type="entry name" value="Oxidoreductase molybdopterin-binding domain"/>
    <property type="match status" value="1"/>
</dbReference>
<evidence type="ECO:0000313" key="2">
    <source>
        <dbReference type="Proteomes" id="UP000598196"/>
    </source>
</evidence>
<organism evidence="1 2">
    <name type="scientific">Gemmobacter aquaticus</name>
    <dbReference type="NCBI Taxonomy" id="490185"/>
    <lineage>
        <taxon>Bacteria</taxon>
        <taxon>Pseudomonadati</taxon>
        <taxon>Pseudomonadota</taxon>
        <taxon>Alphaproteobacteria</taxon>
        <taxon>Rhodobacterales</taxon>
        <taxon>Paracoccaceae</taxon>
        <taxon>Gemmobacter</taxon>
    </lineage>
</organism>
<sequence>MIAIASRLYGNLKHGFGYLPIVLAVVCALMSAPALMAAEQEPLLEVEPAEGGAVNYDLTRLDRLPQVVITTSTIWTVGKIRFSGPTLKQVLADAGIRHGAIRLSALNDYVIDMTVEELGDDAPIVATRMNGHTFGVRDNGPLWLIYPFDQNEQFTNDQIFAKSIWQLVSIRVTEP</sequence>
<dbReference type="EMBL" id="BMLP01000004">
    <property type="protein sequence ID" value="GGO33168.1"/>
    <property type="molecule type" value="Genomic_DNA"/>
</dbReference>
<dbReference type="AlphaFoldDB" id="A0A917YJT2"/>
<keyword evidence="2" id="KW-1185">Reference proteome</keyword>
<accession>A0A917YJT2</accession>
<comment type="caution">
    <text evidence="1">The sequence shown here is derived from an EMBL/GenBank/DDBJ whole genome shotgun (WGS) entry which is preliminary data.</text>
</comment>
<dbReference type="Proteomes" id="UP000598196">
    <property type="component" value="Unassembled WGS sequence"/>
</dbReference>